<evidence type="ECO:0000256" key="2">
    <source>
        <dbReference type="ARBA" id="ARBA00005774"/>
    </source>
</evidence>
<protein>
    <recommendedName>
        <fullName evidence="7">UPF0114 protein QSG27_24135</fullName>
    </recommendedName>
</protein>
<organism evidence="9 10">
    <name type="scientific">Azospirillum isscasi</name>
    <dbReference type="NCBI Taxonomy" id="3053926"/>
    <lineage>
        <taxon>Bacteria</taxon>
        <taxon>Pseudomonadati</taxon>
        <taxon>Pseudomonadota</taxon>
        <taxon>Alphaproteobacteria</taxon>
        <taxon>Rhodospirillales</taxon>
        <taxon>Azospirillaceae</taxon>
        <taxon>Azospirillum</taxon>
    </lineage>
</organism>
<evidence type="ECO:0000256" key="8">
    <source>
        <dbReference type="SAM" id="MobiDB-lite"/>
    </source>
</evidence>
<comment type="caution">
    <text evidence="9">The sequence shown here is derived from an EMBL/GenBank/DDBJ whole genome shotgun (WGS) entry which is preliminary data.</text>
</comment>
<evidence type="ECO:0000256" key="5">
    <source>
        <dbReference type="ARBA" id="ARBA00022989"/>
    </source>
</evidence>
<dbReference type="Proteomes" id="UP001227317">
    <property type="component" value="Unassembled WGS sequence"/>
</dbReference>
<keyword evidence="6 7" id="KW-0472">Membrane</keyword>
<evidence type="ECO:0000256" key="4">
    <source>
        <dbReference type="ARBA" id="ARBA00022692"/>
    </source>
</evidence>
<feature type="transmembrane region" description="Helical" evidence="7">
    <location>
        <begin position="43"/>
        <end position="62"/>
    </location>
</feature>
<dbReference type="HAMAP" id="MF_00143">
    <property type="entry name" value="UPF0114"/>
    <property type="match status" value="1"/>
</dbReference>
<accession>A0ABU0WNP8</accession>
<evidence type="ECO:0000256" key="7">
    <source>
        <dbReference type="HAMAP-Rule" id="MF_00143"/>
    </source>
</evidence>
<sequence length="195" mass="21607">MTQSNPSALTGDTTVPPRNGEGRRGHGRRAEHFLEQVMFQSRWLLAPLYVGLVAALLMIGWRFAQELVHALPLLVDGKDSDIILIVLGLVDLTMVGNLVLMVIFSGYENFVSKIDVEGHADRPEWMGKLDFSALKVKLIASIVAISSIQILKTFMNVSEISDRDLMWLVAIHVTFVFSGVLLATMDVLVKKSHAH</sequence>
<dbReference type="InterPro" id="IPR020761">
    <property type="entry name" value="UPF0114_bac"/>
</dbReference>
<keyword evidence="10" id="KW-1185">Reference proteome</keyword>
<dbReference type="PANTHER" id="PTHR38596:SF1">
    <property type="entry name" value="UPF0114 PROTEIN YQHA"/>
    <property type="match status" value="1"/>
</dbReference>
<keyword evidence="3 7" id="KW-1003">Cell membrane</keyword>
<evidence type="ECO:0000313" key="9">
    <source>
        <dbReference type="EMBL" id="MDQ2105806.1"/>
    </source>
</evidence>
<evidence type="ECO:0000256" key="1">
    <source>
        <dbReference type="ARBA" id="ARBA00004651"/>
    </source>
</evidence>
<evidence type="ECO:0000256" key="6">
    <source>
        <dbReference type="ARBA" id="ARBA00023136"/>
    </source>
</evidence>
<feature type="transmembrane region" description="Helical" evidence="7">
    <location>
        <begin position="167"/>
        <end position="189"/>
    </location>
</feature>
<name>A0ABU0WNP8_9PROT</name>
<comment type="subcellular location">
    <subcellularLocation>
        <location evidence="1 7">Cell membrane</location>
        <topology evidence="1 7">Multi-pass membrane protein</topology>
    </subcellularLocation>
</comment>
<keyword evidence="5 7" id="KW-1133">Transmembrane helix</keyword>
<dbReference type="PANTHER" id="PTHR38596">
    <property type="entry name" value="UPF0114 PROTEIN YQHA"/>
    <property type="match status" value="1"/>
</dbReference>
<dbReference type="Pfam" id="PF03350">
    <property type="entry name" value="UPF0114"/>
    <property type="match status" value="1"/>
</dbReference>
<reference evidence="9 10" key="1">
    <citation type="submission" date="2023-06" db="EMBL/GenBank/DDBJ databases">
        <title>Azospirillum isscasensis sp.nov, a bacterium isolated from rhizosphere soil of rice.</title>
        <authorList>
            <person name="Wang H."/>
        </authorList>
    </citation>
    <scope>NUCLEOTIDE SEQUENCE [LARGE SCALE GENOMIC DNA]</scope>
    <source>
        <strain evidence="9 10">C340-1</strain>
    </source>
</reference>
<feature type="compositionally biased region" description="Polar residues" evidence="8">
    <location>
        <begin position="1"/>
        <end position="13"/>
    </location>
</feature>
<evidence type="ECO:0000313" key="10">
    <source>
        <dbReference type="Proteomes" id="UP001227317"/>
    </source>
</evidence>
<dbReference type="NCBIfam" id="TIGR00645">
    <property type="entry name" value="HI0507"/>
    <property type="match status" value="1"/>
</dbReference>
<feature type="transmembrane region" description="Helical" evidence="7">
    <location>
        <begin position="82"/>
        <end position="104"/>
    </location>
</feature>
<dbReference type="RefSeq" id="WP_306710629.1">
    <property type="nucleotide sequence ID" value="NZ_JAUJFI010000171.1"/>
</dbReference>
<comment type="similarity">
    <text evidence="2 7">Belongs to the UPF0114 family.</text>
</comment>
<keyword evidence="4 7" id="KW-0812">Transmembrane</keyword>
<feature type="region of interest" description="Disordered" evidence="8">
    <location>
        <begin position="1"/>
        <end position="26"/>
    </location>
</feature>
<evidence type="ECO:0000256" key="3">
    <source>
        <dbReference type="ARBA" id="ARBA00022475"/>
    </source>
</evidence>
<gene>
    <name evidence="9" type="ORF">QSG27_24135</name>
</gene>
<dbReference type="EMBL" id="JAUJFI010000171">
    <property type="protein sequence ID" value="MDQ2105806.1"/>
    <property type="molecule type" value="Genomic_DNA"/>
</dbReference>
<proteinExistence type="inferred from homology"/>
<dbReference type="InterPro" id="IPR005134">
    <property type="entry name" value="UPF0114"/>
</dbReference>